<keyword evidence="1" id="KW-0812">Transmembrane</keyword>
<dbReference type="EMBL" id="WUAV01000003">
    <property type="protein sequence ID" value="KAF1763051.1"/>
    <property type="molecule type" value="Genomic_DNA"/>
</dbReference>
<dbReference type="KEGG" id="crq:GCK72_011316"/>
<reference evidence="2 3" key="1">
    <citation type="submission" date="2019-12" db="EMBL/GenBank/DDBJ databases">
        <title>Chromosome-level assembly of the Caenorhabditis remanei genome.</title>
        <authorList>
            <person name="Teterina A.A."/>
            <person name="Willis J.H."/>
            <person name="Phillips P.C."/>
        </authorList>
    </citation>
    <scope>NUCLEOTIDE SEQUENCE [LARGE SCALE GENOMIC DNA]</scope>
    <source>
        <strain evidence="2 3">PX506</strain>
        <tissue evidence="2">Whole organism</tissue>
    </source>
</reference>
<dbReference type="CTD" id="9812495"/>
<keyword evidence="1" id="KW-1133">Transmembrane helix</keyword>
<dbReference type="GeneID" id="9812495"/>
<evidence type="ECO:0000313" key="3">
    <source>
        <dbReference type="Proteomes" id="UP000483820"/>
    </source>
</evidence>
<feature type="transmembrane region" description="Helical" evidence="1">
    <location>
        <begin position="32"/>
        <end position="50"/>
    </location>
</feature>
<organism evidence="2 3">
    <name type="scientific">Caenorhabditis remanei</name>
    <name type="common">Caenorhabditis vulgaris</name>
    <dbReference type="NCBI Taxonomy" id="31234"/>
    <lineage>
        <taxon>Eukaryota</taxon>
        <taxon>Metazoa</taxon>
        <taxon>Ecdysozoa</taxon>
        <taxon>Nematoda</taxon>
        <taxon>Chromadorea</taxon>
        <taxon>Rhabditida</taxon>
        <taxon>Rhabditina</taxon>
        <taxon>Rhabditomorpha</taxon>
        <taxon>Rhabditoidea</taxon>
        <taxon>Rhabditidae</taxon>
        <taxon>Peloderinae</taxon>
        <taxon>Caenorhabditis</taxon>
    </lineage>
</organism>
<dbReference type="AlphaFoldDB" id="A0A6A5H863"/>
<comment type="caution">
    <text evidence="2">The sequence shown here is derived from an EMBL/GenBank/DDBJ whole genome shotgun (WGS) entry which is preliminary data.</text>
</comment>
<proteinExistence type="predicted"/>
<name>A0A6A5H863_CAERE</name>
<evidence type="ECO:0000256" key="1">
    <source>
        <dbReference type="SAM" id="Phobius"/>
    </source>
</evidence>
<accession>A0A6A5H863</accession>
<feature type="transmembrane region" description="Helical" evidence="1">
    <location>
        <begin position="100"/>
        <end position="127"/>
    </location>
</feature>
<gene>
    <name evidence="2" type="ORF">GCK72_011316</name>
</gene>
<dbReference type="RefSeq" id="XP_053587943.1">
    <property type="nucleotide sequence ID" value="XM_053728366.1"/>
</dbReference>
<evidence type="ECO:0000313" key="2">
    <source>
        <dbReference type="EMBL" id="KAF1763051.1"/>
    </source>
</evidence>
<dbReference type="Proteomes" id="UP000483820">
    <property type="component" value="Chromosome III"/>
</dbReference>
<feature type="transmembrane region" description="Helical" evidence="1">
    <location>
        <begin position="62"/>
        <end position="80"/>
    </location>
</feature>
<protein>
    <submittedName>
        <fullName evidence="2">Uncharacterized protein</fullName>
    </submittedName>
</protein>
<keyword evidence="1" id="KW-0472">Membrane</keyword>
<sequence>MVTLVGSCLELIRYIHRILKVNEVKRRRNELLVGYAAVIILAMRSRYLQYYSGFDEETVSRLQLNALIYAGSIYSFLWFIPHDSPRQNTQRLSEFTKTHFILIVAHIYIVSAAIDIENWLQALAWIFSFESFQHIYEILMSQSPDPAPVVPDTTPNFRYRLDAKDLARNRAEPRAEEPKNREEENFGARIQAAWYPMGQCIGEDNQRYFDLLIQRFKNNATLSKIRNAVNKMEEKSRHRNQRNELLGLPNTWKDKHFLDDLAGVMASIK</sequence>